<accession>A0A077RT45</accession>
<dbReference type="EMBL" id="HG670306">
    <property type="protein sequence ID" value="CDM83714.1"/>
    <property type="molecule type" value="Genomic_DNA"/>
</dbReference>
<dbReference type="AlphaFoldDB" id="A0A077RT45"/>
<name>A0A077RT45_WHEAT</name>
<protein>
    <submittedName>
        <fullName evidence="1">Uncharacterized protein</fullName>
    </submittedName>
</protein>
<reference evidence="1" key="1">
    <citation type="journal article" date="2014" name="Science">
        <title>Structural and functional partitioning of bread wheat chromosome 3B.</title>
        <authorList>
            <person name="Choulet F."/>
            <person name="Alberti A."/>
            <person name="Theil S."/>
            <person name="Glover N."/>
            <person name="Barbe V."/>
            <person name="Daron J."/>
            <person name="Pingault L."/>
            <person name="Sourdille P."/>
            <person name="Couloux A."/>
            <person name="Paux E."/>
            <person name="Leroy P."/>
            <person name="Mangenot S."/>
            <person name="Guilhot N."/>
            <person name="Le Gouis J."/>
            <person name="Balfourier F."/>
            <person name="Alaux M."/>
            <person name="Jamilloux V."/>
            <person name="Poulain J."/>
            <person name="Durand C."/>
            <person name="Bellec A."/>
            <person name="Gaspin C."/>
            <person name="Safar J."/>
            <person name="Dolezel J."/>
            <person name="Rogers J."/>
            <person name="Vandepoele K."/>
            <person name="Aury J.M."/>
            <person name="Mayer K."/>
            <person name="Berges H."/>
            <person name="Quesneville H."/>
            <person name="Wincker P."/>
            <person name="Feuillet C."/>
        </authorList>
    </citation>
    <scope>NUCLEOTIDE SEQUENCE</scope>
</reference>
<proteinExistence type="predicted"/>
<gene>
    <name evidence="1" type="ORF">TRAES_3BF036800090CFD_c1</name>
</gene>
<dbReference type="HOGENOM" id="CLU_1655354_0_0_1"/>
<organism evidence="1">
    <name type="scientific">Triticum aestivum</name>
    <name type="common">Wheat</name>
    <dbReference type="NCBI Taxonomy" id="4565"/>
    <lineage>
        <taxon>Eukaryota</taxon>
        <taxon>Viridiplantae</taxon>
        <taxon>Streptophyta</taxon>
        <taxon>Embryophyta</taxon>
        <taxon>Tracheophyta</taxon>
        <taxon>Spermatophyta</taxon>
        <taxon>Magnoliopsida</taxon>
        <taxon>Liliopsida</taxon>
        <taxon>Poales</taxon>
        <taxon>Poaceae</taxon>
        <taxon>BOP clade</taxon>
        <taxon>Pooideae</taxon>
        <taxon>Triticodae</taxon>
        <taxon>Triticeae</taxon>
        <taxon>Triticinae</taxon>
        <taxon>Triticum</taxon>
    </lineage>
</organism>
<evidence type="ECO:0000313" key="1">
    <source>
        <dbReference type="EMBL" id="CDM83714.1"/>
    </source>
</evidence>
<sequence length="160" mass="18111">MTDLALASQITLWSMASTRYESLLHFFWFVCYDLATGMQGEAAAVSRGREDAHHEGVSGMMELQNCNLAKMFLNTVIFLSHNPYADDKVCCMSLWHTDPTGGRKPLGITRASFTRCLQFVEKRMVEDCKGLWSTLLGVGPDISINVYVYESLRSHWKMES</sequence>